<dbReference type="PANTHER" id="PTHR43349:SF43">
    <property type="entry name" value="ISOEUGENOL SYNTHASE 1-LIKE"/>
    <property type="match status" value="1"/>
</dbReference>
<dbReference type="PANTHER" id="PTHR43349">
    <property type="entry name" value="PINORESINOL REDUCTASE-RELATED"/>
    <property type="match status" value="1"/>
</dbReference>
<evidence type="ECO:0000256" key="1">
    <source>
        <dbReference type="ARBA" id="ARBA00022857"/>
    </source>
</evidence>
<accession>A0AAD7P7P1</accession>
<dbReference type="EMBL" id="JARAOO010000013">
    <property type="protein sequence ID" value="KAJ7945161.1"/>
    <property type="molecule type" value="Genomic_DNA"/>
</dbReference>
<dbReference type="Pfam" id="PF05368">
    <property type="entry name" value="NmrA"/>
    <property type="match status" value="1"/>
</dbReference>
<proteinExistence type="predicted"/>
<gene>
    <name evidence="4" type="ORF">O6P43_030268</name>
</gene>
<name>A0AAD7P7P1_QUISA</name>
<keyword evidence="1" id="KW-0521">NADP</keyword>
<dbReference type="InterPro" id="IPR008030">
    <property type="entry name" value="NmrA-like"/>
</dbReference>
<dbReference type="GO" id="GO:0016491">
    <property type="term" value="F:oxidoreductase activity"/>
    <property type="evidence" value="ECO:0007669"/>
    <property type="project" value="UniProtKB-KW"/>
</dbReference>
<keyword evidence="2" id="KW-0560">Oxidoreductase</keyword>
<evidence type="ECO:0000313" key="5">
    <source>
        <dbReference type="Proteomes" id="UP001163823"/>
    </source>
</evidence>
<reference evidence="4" key="1">
    <citation type="journal article" date="2023" name="Science">
        <title>Elucidation of the pathway for biosynthesis of saponin adjuvants from the soapbark tree.</title>
        <authorList>
            <person name="Reed J."/>
            <person name="Orme A."/>
            <person name="El-Demerdash A."/>
            <person name="Owen C."/>
            <person name="Martin L.B.B."/>
            <person name="Misra R.C."/>
            <person name="Kikuchi S."/>
            <person name="Rejzek M."/>
            <person name="Martin A.C."/>
            <person name="Harkess A."/>
            <person name="Leebens-Mack J."/>
            <person name="Louveau T."/>
            <person name="Stephenson M.J."/>
            <person name="Osbourn A."/>
        </authorList>
    </citation>
    <scope>NUCLEOTIDE SEQUENCE</scope>
    <source>
        <strain evidence="4">S10</strain>
    </source>
</reference>
<dbReference type="KEGG" id="qsa:O6P43_030268"/>
<dbReference type="InterPro" id="IPR050608">
    <property type="entry name" value="NmrA-type/Isoflavone_red_sf"/>
</dbReference>
<feature type="domain" description="NmrA-like" evidence="3">
    <location>
        <begin position="8"/>
        <end position="303"/>
    </location>
</feature>
<dbReference type="GO" id="GO:0009807">
    <property type="term" value="P:lignan biosynthetic process"/>
    <property type="evidence" value="ECO:0007669"/>
    <property type="project" value="UniProtKB-ARBA"/>
</dbReference>
<keyword evidence="5" id="KW-1185">Reference proteome</keyword>
<protein>
    <submittedName>
        <fullName evidence="4">Isoflavone reductase</fullName>
    </submittedName>
</protein>
<evidence type="ECO:0000259" key="3">
    <source>
        <dbReference type="Pfam" id="PF05368"/>
    </source>
</evidence>
<dbReference type="InterPro" id="IPR045312">
    <property type="entry name" value="PCBER-like"/>
</dbReference>
<dbReference type="Gene3D" id="3.90.25.10">
    <property type="entry name" value="UDP-galactose 4-epimerase, domain 1"/>
    <property type="match status" value="1"/>
</dbReference>
<dbReference type="CDD" id="cd05259">
    <property type="entry name" value="PCBER_SDR_a"/>
    <property type="match status" value="1"/>
</dbReference>
<sequence>MAANYNEKSKFLVIGATGYLGKYMVKASVSLGYPTYAYVRPINPNTSPSKLQLHKEFESLGITIFQGELNDHDKLVHVFKQVDVVISVLALPQVMDQLNIIKAIKEAGNIKRFIPSEFGTEIDSTKGLPPFDALLERKRKIRRATEDAGIPFTFVAANSFAAYFVDYLIRPHEKRQEVVVYGSGEAKAVLSYEEDVAAYTIKAGMDPRVENRLIICRAPGHVTTQLDLISSWEKKTGRTLKRVHVSEEEILKLSETLPYPDNVPVSILHNIFIKGDQMSFELTDNDLEASKLYPDYNYTSVDDLLNICLVSPPETKLTALY</sequence>
<dbReference type="Proteomes" id="UP001163823">
    <property type="component" value="Chromosome 13"/>
</dbReference>
<dbReference type="AlphaFoldDB" id="A0AAD7P7P1"/>
<dbReference type="SUPFAM" id="SSF51735">
    <property type="entry name" value="NAD(P)-binding Rossmann-fold domains"/>
    <property type="match status" value="1"/>
</dbReference>
<dbReference type="Gene3D" id="3.40.50.720">
    <property type="entry name" value="NAD(P)-binding Rossmann-like Domain"/>
    <property type="match status" value="1"/>
</dbReference>
<evidence type="ECO:0000313" key="4">
    <source>
        <dbReference type="EMBL" id="KAJ7945161.1"/>
    </source>
</evidence>
<organism evidence="4 5">
    <name type="scientific">Quillaja saponaria</name>
    <name type="common">Soap bark tree</name>
    <dbReference type="NCBI Taxonomy" id="32244"/>
    <lineage>
        <taxon>Eukaryota</taxon>
        <taxon>Viridiplantae</taxon>
        <taxon>Streptophyta</taxon>
        <taxon>Embryophyta</taxon>
        <taxon>Tracheophyta</taxon>
        <taxon>Spermatophyta</taxon>
        <taxon>Magnoliopsida</taxon>
        <taxon>eudicotyledons</taxon>
        <taxon>Gunneridae</taxon>
        <taxon>Pentapetalae</taxon>
        <taxon>rosids</taxon>
        <taxon>fabids</taxon>
        <taxon>Fabales</taxon>
        <taxon>Quillajaceae</taxon>
        <taxon>Quillaja</taxon>
    </lineage>
</organism>
<dbReference type="InterPro" id="IPR036291">
    <property type="entry name" value="NAD(P)-bd_dom_sf"/>
</dbReference>
<evidence type="ECO:0000256" key="2">
    <source>
        <dbReference type="ARBA" id="ARBA00023002"/>
    </source>
</evidence>
<comment type="caution">
    <text evidence="4">The sequence shown here is derived from an EMBL/GenBank/DDBJ whole genome shotgun (WGS) entry which is preliminary data.</text>
</comment>